<sequence length="62" mass="6489">MVVTFTTEAGKKAWLKGAEEYGGSYLVGTRWVVQAKPAALLPVQQELGGSFVAGVDHSAHSG</sequence>
<accession>A0A4U0SM75</accession>
<dbReference type="Proteomes" id="UP000305778">
    <property type="component" value="Unassembled WGS sequence"/>
</dbReference>
<proteinExistence type="predicted"/>
<name>A0A4U0SM75_9ACTN</name>
<evidence type="ECO:0000313" key="1">
    <source>
        <dbReference type="EMBL" id="TKA09291.1"/>
    </source>
</evidence>
<organism evidence="1 2">
    <name type="scientific">Actinacidiphila oryziradicis</name>
    <dbReference type="NCBI Taxonomy" id="2571141"/>
    <lineage>
        <taxon>Bacteria</taxon>
        <taxon>Bacillati</taxon>
        <taxon>Actinomycetota</taxon>
        <taxon>Actinomycetes</taxon>
        <taxon>Kitasatosporales</taxon>
        <taxon>Streptomycetaceae</taxon>
        <taxon>Actinacidiphila</taxon>
    </lineage>
</organism>
<dbReference type="AlphaFoldDB" id="A0A4U0SM75"/>
<dbReference type="EMBL" id="SUMC01000023">
    <property type="protein sequence ID" value="TKA09291.1"/>
    <property type="molecule type" value="Genomic_DNA"/>
</dbReference>
<keyword evidence="2" id="KW-1185">Reference proteome</keyword>
<dbReference type="OrthoDB" id="5114877at2"/>
<comment type="caution">
    <text evidence="1">The sequence shown here is derived from an EMBL/GenBank/DDBJ whole genome shotgun (WGS) entry which is preliminary data.</text>
</comment>
<reference evidence="1 2" key="1">
    <citation type="submission" date="2019-04" db="EMBL/GenBank/DDBJ databases">
        <title>Streptomyces oryziradicis sp. nov., a novel actinomycete isolated from rhizosphere soil of rice (Oryza sativa L.).</title>
        <authorList>
            <person name="Li C."/>
        </authorList>
    </citation>
    <scope>NUCLEOTIDE SEQUENCE [LARGE SCALE GENOMIC DNA]</scope>
    <source>
        <strain evidence="1 2">NEAU-C40</strain>
    </source>
</reference>
<gene>
    <name evidence="1" type="ORF">FCI23_23375</name>
</gene>
<evidence type="ECO:0000313" key="2">
    <source>
        <dbReference type="Proteomes" id="UP000305778"/>
    </source>
</evidence>
<protein>
    <submittedName>
        <fullName evidence="1">Uncharacterized protein</fullName>
    </submittedName>
</protein>